<sequence length="95" mass="10492">MFATDGRVPIDNNAVENAIRPLALGRKNWLFVGSPQAGRRAAVLMTLIESAKLCEVDPWAYLKDVLTKLPTWPNSRLGELLPHNWANTNPPALST</sequence>
<dbReference type="PANTHER" id="PTHR33678:SF1">
    <property type="entry name" value="BLL1576 PROTEIN"/>
    <property type="match status" value="1"/>
</dbReference>
<dbReference type="InterPro" id="IPR004291">
    <property type="entry name" value="Transposase_IS66_central"/>
</dbReference>
<evidence type="ECO:0000259" key="2">
    <source>
        <dbReference type="Pfam" id="PF13817"/>
    </source>
</evidence>
<organism evidence="3 4">
    <name type="scientific">Thiomonas arsenitoxydans (strain DSM 22701 / CIP 110005 / 3As)</name>
    <dbReference type="NCBI Taxonomy" id="426114"/>
    <lineage>
        <taxon>Bacteria</taxon>
        <taxon>Pseudomonadati</taxon>
        <taxon>Pseudomonadota</taxon>
        <taxon>Betaproteobacteria</taxon>
        <taxon>Burkholderiales</taxon>
        <taxon>Thiomonas</taxon>
    </lineage>
</organism>
<keyword evidence="4" id="KW-1185">Reference proteome</keyword>
<feature type="domain" description="Transposase IS66 C-terminal" evidence="2">
    <location>
        <begin position="46"/>
        <end position="83"/>
    </location>
</feature>
<reference evidence="3 4" key="1">
    <citation type="submission" date="2015-03" db="EMBL/GenBank/DDBJ databases">
        <authorList>
            <person name="Regsiter A."/>
            <person name="william w."/>
        </authorList>
    </citation>
    <scope>NUCLEOTIDE SEQUENCE [LARGE SCALE GENOMIC DNA]</scope>
    <source>
        <strain evidence="3 4">CB1</strain>
    </source>
</reference>
<accession>A0ABP1Z4Y0</accession>
<evidence type="ECO:0008006" key="5">
    <source>
        <dbReference type="Google" id="ProtNLM"/>
    </source>
</evidence>
<evidence type="ECO:0000259" key="1">
    <source>
        <dbReference type="Pfam" id="PF03050"/>
    </source>
</evidence>
<dbReference type="InterPro" id="IPR052344">
    <property type="entry name" value="Transposase-related"/>
</dbReference>
<comment type="caution">
    <text evidence="3">The sequence shown here is derived from an EMBL/GenBank/DDBJ whole genome shotgun (WGS) entry which is preliminary data.</text>
</comment>
<gene>
    <name evidence="3" type="ORF">THICB1_20001</name>
</gene>
<evidence type="ECO:0000313" key="3">
    <source>
        <dbReference type="EMBL" id="CQR31848.1"/>
    </source>
</evidence>
<protein>
    <recommendedName>
        <fullName evidence="5">Transposase</fullName>
    </recommendedName>
</protein>
<dbReference type="Pfam" id="PF03050">
    <property type="entry name" value="DDE_Tnp_IS66"/>
    <property type="match status" value="1"/>
</dbReference>
<evidence type="ECO:0000313" key="4">
    <source>
        <dbReference type="Proteomes" id="UP000078599"/>
    </source>
</evidence>
<dbReference type="InterPro" id="IPR039552">
    <property type="entry name" value="IS66_C"/>
</dbReference>
<dbReference type="Proteomes" id="UP000078599">
    <property type="component" value="Unassembled WGS sequence"/>
</dbReference>
<feature type="domain" description="Transposase IS66 central" evidence="1">
    <location>
        <begin position="2"/>
        <end position="39"/>
    </location>
</feature>
<dbReference type="Pfam" id="PF13817">
    <property type="entry name" value="DDE_Tnp_IS66_C"/>
    <property type="match status" value="1"/>
</dbReference>
<dbReference type="PANTHER" id="PTHR33678">
    <property type="entry name" value="BLL1576 PROTEIN"/>
    <property type="match status" value="1"/>
</dbReference>
<proteinExistence type="predicted"/>
<dbReference type="EMBL" id="CTRI01000012">
    <property type="protein sequence ID" value="CQR31848.1"/>
    <property type="molecule type" value="Genomic_DNA"/>
</dbReference>
<name>A0ABP1Z4Y0_THIA3</name>